<feature type="binding site" evidence="9">
    <location>
        <position position="90"/>
    </location>
    <ligand>
        <name>substrate</name>
    </ligand>
</feature>
<keyword evidence="6 9" id="KW-0460">Magnesium</keyword>
<evidence type="ECO:0000256" key="3">
    <source>
        <dbReference type="ARBA" id="ARBA00022695"/>
    </source>
</evidence>
<evidence type="ECO:0000256" key="7">
    <source>
        <dbReference type="ARBA" id="ARBA00022993"/>
    </source>
</evidence>
<evidence type="ECO:0000256" key="1">
    <source>
        <dbReference type="ARBA" id="ARBA00022490"/>
    </source>
</evidence>
<comment type="cofactor">
    <cofactor evidence="9">
        <name>Mg(2+)</name>
        <dbReference type="ChEBI" id="CHEBI:18420"/>
    </cofactor>
</comment>
<feature type="site" description="Transition state stabilizer" evidence="9">
    <location>
        <position position="19"/>
    </location>
</feature>
<dbReference type="AlphaFoldDB" id="A0A917A8V6"/>
<comment type="similarity">
    <text evidence="9">Belongs to the bacterial CoaD family.</text>
</comment>
<keyword evidence="4 9" id="KW-0547">Nucleotide-binding</keyword>
<feature type="binding site" evidence="9">
    <location>
        <position position="11"/>
    </location>
    <ligand>
        <name>substrate</name>
    </ligand>
</feature>
<comment type="subcellular location">
    <subcellularLocation>
        <location evidence="9">Cytoplasm</location>
    </subcellularLocation>
</comment>
<dbReference type="PANTHER" id="PTHR21342:SF1">
    <property type="entry name" value="PHOSPHOPANTETHEINE ADENYLYLTRANSFERASE"/>
    <property type="match status" value="1"/>
</dbReference>
<accession>A0A917A8V6</accession>
<feature type="binding site" evidence="9">
    <location>
        <position position="43"/>
    </location>
    <ligand>
        <name>substrate</name>
    </ligand>
</feature>
<evidence type="ECO:0000313" key="11">
    <source>
        <dbReference type="EMBL" id="GGE35501.1"/>
    </source>
</evidence>
<keyword evidence="12" id="KW-1185">Reference proteome</keyword>
<dbReference type="NCBIfam" id="TIGR01510">
    <property type="entry name" value="coaD_prev_kdtB"/>
    <property type="match status" value="1"/>
</dbReference>
<dbReference type="InterPro" id="IPR004821">
    <property type="entry name" value="Cyt_trans-like"/>
</dbReference>
<comment type="function">
    <text evidence="9">Reversibly transfers an adenylyl group from ATP to 4'-phosphopantetheine, yielding dephospho-CoA (dPCoA) and pyrophosphate.</text>
</comment>
<evidence type="ECO:0000256" key="4">
    <source>
        <dbReference type="ARBA" id="ARBA00022741"/>
    </source>
</evidence>
<dbReference type="GO" id="GO:0004595">
    <property type="term" value="F:pantetheine-phosphate adenylyltransferase activity"/>
    <property type="evidence" value="ECO:0007669"/>
    <property type="project" value="UniProtKB-UniRule"/>
</dbReference>
<dbReference type="GO" id="GO:0015937">
    <property type="term" value="P:coenzyme A biosynthetic process"/>
    <property type="evidence" value="ECO:0007669"/>
    <property type="project" value="UniProtKB-UniRule"/>
</dbReference>
<dbReference type="GO" id="GO:0005737">
    <property type="term" value="C:cytoplasm"/>
    <property type="evidence" value="ECO:0007669"/>
    <property type="project" value="UniProtKB-SubCell"/>
</dbReference>
<dbReference type="PANTHER" id="PTHR21342">
    <property type="entry name" value="PHOSPHOPANTETHEINE ADENYLYLTRANSFERASE"/>
    <property type="match status" value="1"/>
</dbReference>
<dbReference type="Pfam" id="PF01467">
    <property type="entry name" value="CTP_transf_like"/>
    <property type="match status" value="1"/>
</dbReference>
<dbReference type="OrthoDB" id="9806661at2"/>
<dbReference type="NCBIfam" id="TIGR00125">
    <property type="entry name" value="cyt_tran_rel"/>
    <property type="match status" value="1"/>
</dbReference>
<keyword evidence="1 9" id="KW-0963">Cytoplasm</keyword>
<reference evidence="11" key="1">
    <citation type="journal article" date="2014" name="Int. J. Syst. Evol. Microbiol.">
        <title>Complete genome sequence of Corynebacterium casei LMG S-19264T (=DSM 44701T), isolated from a smear-ripened cheese.</title>
        <authorList>
            <consortium name="US DOE Joint Genome Institute (JGI-PGF)"/>
            <person name="Walter F."/>
            <person name="Albersmeier A."/>
            <person name="Kalinowski J."/>
            <person name="Ruckert C."/>
        </authorList>
    </citation>
    <scope>NUCLEOTIDE SEQUENCE</scope>
    <source>
        <strain evidence="11">CGMCC 1.15533</strain>
    </source>
</reference>
<gene>
    <name evidence="9 11" type="primary">coaD</name>
    <name evidence="11" type="ORF">GCM10011510_16030</name>
</gene>
<dbReference type="PRINTS" id="PR01020">
    <property type="entry name" value="LPSBIOSNTHSS"/>
</dbReference>
<comment type="subunit">
    <text evidence="9">Homohexamer.</text>
</comment>
<evidence type="ECO:0000256" key="8">
    <source>
        <dbReference type="ARBA" id="ARBA00029346"/>
    </source>
</evidence>
<proteinExistence type="inferred from homology"/>
<dbReference type="CDD" id="cd02163">
    <property type="entry name" value="PPAT"/>
    <property type="match status" value="1"/>
</dbReference>
<dbReference type="RefSeq" id="WP_068991490.1">
    <property type="nucleotide sequence ID" value="NZ_BMJN01000033.1"/>
</dbReference>
<organism evidence="11 12">
    <name type="scientific">Streptococcus himalayensis</name>
    <dbReference type="NCBI Taxonomy" id="1888195"/>
    <lineage>
        <taxon>Bacteria</taxon>
        <taxon>Bacillati</taxon>
        <taxon>Bacillota</taxon>
        <taxon>Bacilli</taxon>
        <taxon>Lactobacillales</taxon>
        <taxon>Streptococcaceae</taxon>
        <taxon>Streptococcus</taxon>
    </lineage>
</organism>
<feature type="binding site" evidence="9">
    <location>
        <begin position="11"/>
        <end position="12"/>
    </location>
    <ligand>
        <name>ATP</name>
        <dbReference type="ChEBI" id="CHEBI:30616"/>
    </ligand>
</feature>
<feature type="binding site" evidence="9">
    <location>
        <position position="19"/>
    </location>
    <ligand>
        <name>ATP</name>
        <dbReference type="ChEBI" id="CHEBI:30616"/>
    </ligand>
</feature>
<evidence type="ECO:0000259" key="10">
    <source>
        <dbReference type="Pfam" id="PF01467"/>
    </source>
</evidence>
<keyword evidence="7 9" id="KW-0173">Coenzyme A biosynthesis</keyword>
<feature type="binding site" evidence="9">
    <location>
        <position position="101"/>
    </location>
    <ligand>
        <name>ATP</name>
        <dbReference type="ChEBI" id="CHEBI:30616"/>
    </ligand>
</feature>
<dbReference type="InterPro" id="IPR001980">
    <property type="entry name" value="PPAT"/>
</dbReference>
<feature type="binding site" evidence="9">
    <location>
        <position position="76"/>
    </location>
    <ligand>
        <name>substrate</name>
    </ligand>
</feature>
<comment type="catalytic activity">
    <reaction evidence="8 9">
        <text>(R)-4'-phosphopantetheine + ATP + H(+) = 3'-dephospho-CoA + diphosphate</text>
        <dbReference type="Rhea" id="RHEA:19801"/>
        <dbReference type="ChEBI" id="CHEBI:15378"/>
        <dbReference type="ChEBI" id="CHEBI:30616"/>
        <dbReference type="ChEBI" id="CHEBI:33019"/>
        <dbReference type="ChEBI" id="CHEBI:57328"/>
        <dbReference type="ChEBI" id="CHEBI:61723"/>
        <dbReference type="EC" id="2.7.7.3"/>
    </reaction>
</comment>
<dbReference type="EC" id="2.7.7.3" evidence="9"/>
<feature type="domain" description="Cytidyltransferase-like" evidence="10">
    <location>
        <begin position="7"/>
        <end position="136"/>
    </location>
</feature>
<dbReference type="HAMAP" id="MF_00151">
    <property type="entry name" value="PPAT_bact"/>
    <property type="match status" value="1"/>
</dbReference>
<evidence type="ECO:0000256" key="2">
    <source>
        <dbReference type="ARBA" id="ARBA00022679"/>
    </source>
</evidence>
<evidence type="ECO:0000313" key="12">
    <source>
        <dbReference type="Proteomes" id="UP000660801"/>
    </source>
</evidence>
<feature type="binding site" evidence="9">
    <location>
        <begin position="91"/>
        <end position="93"/>
    </location>
    <ligand>
        <name>ATP</name>
        <dbReference type="ChEBI" id="CHEBI:30616"/>
    </ligand>
</feature>
<feature type="binding site" evidence="9">
    <location>
        <begin position="126"/>
        <end position="132"/>
    </location>
    <ligand>
        <name>ATP</name>
        <dbReference type="ChEBI" id="CHEBI:30616"/>
    </ligand>
</feature>
<evidence type="ECO:0000256" key="6">
    <source>
        <dbReference type="ARBA" id="ARBA00022842"/>
    </source>
</evidence>
<keyword evidence="2 9" id="KW-0808">Transferase</keyword>
<name>A0A917A8V6_9STRE</name>
<keyword evidence="3 9" id="KW-0548">Nucleotidyltransferase</keyword>
<dbReference type="GO" id="GO:0005524">
    <property type="term" value="F:ATP binding"/>
    <property type="evidence" value="ECO:0007669"/>
    <property type="project" value="UniProtKB-KW"/>
</dbReference>
<dbReference type="EMBL" id="BMJN01000033">
    <property type="protein sequence ID" value="GGE35501.1"/>
    <property type="molecule type" value="Genomic_DNA"/>
</dbReference>
<reference evidence="11" key="2">
    <citation type="submission" date="2020-09" db="EMBL/GenBank/DDBJ databases">
        <authorList>
            <person name="Sun Q."/>
            <person name="Zhou Y."/>
        </authorList>
    </citation>
    <scope>NUCLEOTIDE SEQUENCE</scope>
    <source>
        <strain evidence="11">CGMCC 1.15533</strain>
    </source>
</reference>
<dbReference type="InterPro" id="IPR014729">
    <property type="entry name" value="Rossmann-like_a/b/a_fold"/>
</dbReference>
<evidence type="ECO:0000256" key="9">
    <source>
        <dbReference type="HAMAP-Rule" id="MF_00151"/>
    </source>
</evidence>
<dbReference type="SUPFAM" id="SSF52374">
    <property type="entry name" value="Nucleotidylyl transferase"/>
    <property type="match status" value="1"/>
</dbReference>
<dbReference type="Proteomes" id="UP000660801">
    <property type="component" value="Unassembled WGS sequence"/>
</dbReference>
<keyword evidence="5 9" id="KW-0067">ATP-binding</keyword>
<comment type="caution">
    <text evidence="11">The sequence shown here is derived from an EMBL/GenBank/DDBJ whole genome shotgun (WGS) entry which is preliminary data.</text>
</comment>
<sequence length="164" mass="18955">MHDKIGLFTGSFDPITNGHVELIERACRLFDTLYVGLFYNQAKSALFSLEKRERMLRQSLAHLDNVHVLVSQDELAVDVARRLEVTCFVRGLRNGQDLEYEQELAFFNRELAPDVETMFLLPSPFVRHLSSSRVRELLAFGQDVSAYVPMSVVKELEYEQKEEQ</sequence>
<evidence type="ECO:0000256" key="5">
    <source>
        <dbReference type="ARBA" id="ARBA00022840"/>
    </source>
</evidence>
<protein>
    <recommendedName>
        <fullName evidence="9">Phosphopantetheine adenylyltransferase</fullName>
        <ecNumber evidence="9">2.7.7.3</ecNumber>
    </recommendedName>
    <alternativeName>
        <fullName evidence="9">Dephospho-CoA pyrophosphorylase</fullName>
    </alternativeName>
    <alternativeName>
        <fullName evidence="9">Pantetheine-phosphate adenylyltransferase</fullName>
        <shortName evidence="9">PPAT</shortName>
    </alternativeName>
</protein>
<comment type="pathway">
    <text evidence="9">Cofactor biosynthesis; coenzyme A biosynthesis; CoA from (R)-pantothenate: step 4/5.</text>
</comment>
<dbReference type="Gene3D" id="3.40.50.620">
    <property type="entry name" value="HUPs"/>
    <property type="match status" value="1"/>
</dbReference>